<comment type="cofactor">
    <cofactor evidence="1">
        <name>FAD</name>
        <dbReference type="ChEBI" id="CHEBI:57692"/>
    </cofactor>
</comment>
<evidence type="ECO:0000256" key="5">
    <source>
        <dbReference type="ARBA" id="ARBA00021901"/>
    </source>
</evidence>
<evidence type="ECO:0000313" key="16">
    <source>
        <dbReference type="Proteomes" id="UP000585905"/>
    </source>
</evidence>
<dbReference type="GO" id="GO:0033765">
    <property type="term" value="F:steroid dehydrogenase activity, acting on the CH-CH group of donors"/>
    <property type="evidence" value="ECO:0007669"/>
    <property type="project" value="UniProtKB-ARBA"/>
</dbReference>
<evidence type="ECO:0000256" key="8">
    <source>
        <dbReference type="ARBA" id="ARBA00022827"/>
    </source>
</evidence>
<comment type="pathway">
    <text evidence="2">Cofactor biosynthesis; NAD(+) biosynthesis; iminoaspartate from L-aspartate (oxidase route): step 1/1.</text>
</comment>
<evidence type="ECO:0000256" key="10">
    <source>
        <dbReference type="ARBA" id="ARBA00029426"/>
    </source>
</evidence>
<dbReference type="RefSeq" id="WP_182489767.1">
    <property type="nucleotide sequence ID" value="NZ_BAAAOV010000009.1"/>
</dbReference>
<comment type="similarity">
    <text evidence="3">Belongs to the FAD-dependent oxidoreductase 2 family. NadB subfamily.</text>
</comment>
<protein>
    <recommendedName>
        <fullName evidence="5">L-aspartate oxidase</fullName>
        <ecNumber evidence="4">1.4.3.16</ecNumber>
    </recommendedName>
    <alternativeName>
        <fullName evidence="11">Quinolinate synthase B</fullName>
    </alternativeName>
</protein>
<keyword evidence="7" id="KW-0662">Pyridine nucleotide biosynthesis</keyword>
<dbReference type="InterPro" id="IPR015939">
    <property type="entry name" value="Fum_Rdtase/Succ_DH_flav-like_C"/>
</dbReference>
<dbReference type="SUPFAM" id="SSF56425">
    <property type="entry name" value="Succinate dehydrogenase/fumarate reductase flavoprotein, catalytic domain"/>
    <property type="match status" value="1"/>
</dbReference>
<keyword evidence="16" id="KW-1185">Reference proteome</keyword>
<accession>A0A839EC80</accession>
<proteinExistence type="inferred from homology"/>
<dbReference type="InterPro" id="IPR027477">
    <property type="entry name" value="Succ_DH/fumarate_Rdtase_cat_sf"/>
</dbReference>
<dbReference type="Pfam" id="PF02910">
    <property type="entry name" value="Succ_DH_flav_C"/>
    <property type="match status" value="1"/>
</dbReference>
<dbReference type="PRINTS" id="PR00368">
    <property type="entry name" value="FADPNR"/>
</dbReference>
<evidence type="ECO:0000256" key="11">
    <source>
        <dbReference type="ARBA" id="ARBA00030386"/>
    </source>
</evidence>
<comment type="function">
    <text evidence="10">Catalyzes the oxidation of L-aspartate to iminoaspartate, the first step in the de novo biosynthesis of NAD(+).</text>
</comment>
<keyword evidence="6" id="KW-0285">Flavoprotein</keyword>
<dbReference type="AlphaFoldDB" id="A0A839EC80"/>
<dbReference type="EMBL" id="JACGWX010000001">
    <property type="protein sequence ID" value="MBA8846935.1"/>
    <property type="molecule type" value="Genomic_DNA"/>
</dbReference>
<evidence type="ECO:0000259" key="13">
    <source>
        <dbReference type="Pfam" id="PF00890"/>
    </source>
</evidence>
<evidence type="ECO:0000256" key="1">
    <source>
        <dbReference type="ARBA" id="ARBA00001974"/>
    </source>
</evidence>
<dbReference type="FunFam" id="3.90.700.10:FF:000002">
    <property type="entry name" value="L-aspartate oxidase"/>
    <property type="match status" value="1"/>
</dbReference>
<dbReference type="PANTHER" id="PTHR42716">
    <property type="entry name" value="L-ASPARTATE OXIDASE"/>
    <property type="match status" value="1"/>
</dbReference>
<dbReference type="Proteomes" id="UP000585905">
    <property type="component" value="Unassembled WGS sequence"/>
</dbReference>
<dbReference type="UniPathway" id="UPA00253">
    <property type="reaction ID" value="UER00326"/>
</dbReference>
<evidence type="ECO:0000256" key="3">
    <source>
        <dbReference type="ARBA" id="ARBA00008562"/>
    </source>
</evidence>
<comment type="caution">
    <text evidence="15">The sequence shown here is derived from an EMBL/GenBank/DDBJ whole genome shotgun (WGS) entry which is preliminary data.</text>
</comment>
<dbReference type="PANTHER" id="PTHR42716:SF2">
    <property type="entry name" value="L-ASPARTATE OXIDASE, CHLOROPLASTIC"/>
    <property type="match status" value="1"/>
</dbReference>
<keyword evidence="8" id="KW-0274">FAD</keyword>
<gene>
    <name evidence="15" type="ORF">FHX53_000499</name>
</gene>
<dbReference type="InterPro" id="IPR003953">
    <property type="entry name" value="FAD-dep_OxRdtase_2_FAD-bd"/>
</dbReference>
<keyword evidence="9 15" id="KW-0560">Oxidoreductase</keyword>
<dbReference type="SUPFAM" id="SSF46977">
    <property type="entry name" value="Succinate dehydrogenase/fumarate reductase flavoprotein C-terminal domain"/>
    <property type="match status" value="1"/>
</dbReference>
<dbReference type="Gene3D" id="1.20.58.100">
    <property type="entry name" value="Fumarate reductase/succinate dehydrogenase flavoprotein-like, C-terminal domain"/>
    <property type="match status" value="1"/>
</dbReference>
<evidence type="ECO:0000256" key="12">
    <source>
        <dbReference type="ARBA" id="ARBA00048305"/>
    </source>
</evidence>
<dbReference type="Gene3D" id="3.50.50.60">
    <property type="entry name" value="FAD/NAD(P)-binding domain"/>
    <property type="match status" value="1"/>
</dbReference>
<evidence type="ECO:0000256" key="9">
    <source>
        <dbReference type="ARBA" id="ARBA00023002"/>
    </source>
</evidence>
<evidence type="ECO:0000256" key="7">
    <source>
        <dbReference type="ARBA" id="ARBA00022642"/>
    </source>
</evidence>
<dbReference type="InterPro" id="IPR037099">
    <property type="entry name" value="Fum_R/Succ_DH_flav-like_C_sf"/>
</dbReference>
<dbReference type="InterPro" id="IPR036188">
    <property type="entry name" value="FAD/NAD-bd_sf"/>
</dbReference>
<dbReference type="GO" id="GO:0034628">
    <property type="term" value="P:'de novo' NAD+ biosynthetic process from L-aspartate"/>
    <property type="evidence" value="ECO:0007669"/>
    <property type="project" value="TreeGrafter"/>
</dbReference>
<feature type="domain" description="Fumarate reductase/succinate dehydrogenase flavoprotein-like C-terminal" evidence="14">
    <location>
        <begin position="472"/>
        <end position="519"/>
    </location>
</feature>
<comment type="catalytic activity">
    <reaction evidence="12">
        <text>L-aspartate + O2 = iminosuccinate + H2O2</text>
        <dbReference type="Rhea" id="RHEA:25876"/>
        <dbReference type="ChEBI" id="CHEBI:15379"/>
        <dbReference type="ChEBI" id="CHEBI:16240"/>
        <dbReference type="ChEBI" id="CHEBI:29991"/>
        <dbReference type="ChEBI" id="CHEBI:77875"/>
        <dbReference type="EC" id="1.4.3.16"/>
    </reaction>
    <physiologicalReaction direction="left-to-right" evidence="12">
        <dbReference type="Rhea" id="RHEA:25877"/>
    </physiologicalReaction>
</comment>
<evidence type="ECO:0000256" key="6">
    <source>
        <dbReference type="ARBA" id="ARBA00022630"/>
    </source>
</evidence>
<sequence length="544" mass="55699">MHVVVVGSGLAGLLTALRVAAGAGAGASTIQDITLVTAGPLGSGSSPWAQGGVAAATGRDDSPELHTADTIEAGAGLVDADAALALCREAPAAIAELLDLGVAFDRDATGDLARGLEAAHSRARILHAGGDATGARIVDALARVVRASRVTVLERVRASSILTRDGAAVGVALTDATGARRDVAAEAVVLATGGYGGLYPRTTNPASAIGSGIVLAHAAGAMVADLEFVQFHPTVLVGGGLVSEAVRGEGAVLRDARGRRFMTEVDARAELAARDIVARAIARTMREQGGAPVLLDARDVAARLGGAVALARRFPTIDRLVRAQGADWSREPVPVTPAAHYAMGGVLADLDGRTTVPGLFAVGETAATGVHGANRLASNSLLEAAVMARRLSTRLLADPLSTIQDNLIPTGLEVVPAPAPDSQTDVRPEVLRSLDSDRLRDRAWAVLGLERDGDSMAALARELAGSWPGDTSVETLLPLAQLVTEAAQARVESRGAHWRADAPRPLDTQRVRRAWTRSAIARPELLTVPAAAAPAPAPADRGAA</sequence>
<organism evidence="15 16">
    <name type="scientific">Microcella alkalica</name>
    <dbReference type="NCBI Taxonomy" id="355930"/>
    <lineage>
        <taxon>Bacteria</taxon>
        <taxon>Bacillati</taxon>
        <taxon>Actinomycetota</taxon>
        <taxon>Actinomycetes</taxon>
        <taxon>Micrococcales</taxon>
        <taxon>Microbacteriaceae</taxon>
        <taxon>Microcella</taxon>
    </lineage>
</organism>
<evidence type="ECO:0000313" key="15">
    <source>
        <dbReference type="EMBL" id="MBA8846935.1"/>
    </source>
</evidence>
<feature type="domain" description="FAD-dependent oxidoreductase 2 FAD-binding" evidence="13">
    <location>
        <begin position="2"/>
        <end position="381"/>
    </location>
</feature>
<reference evidence="15 16" key="1">
    <citation type="submission" date="2020-07" db="EMBL/GenBank/DDBJ databases">
        <title>Sequencing the genomes of 1000 actinobacteria strains.</title>
        <authorList>
            <person name="Klenk H.-P."/>
        </authorList>
    </citation>
    <scope>NUCLEOTIDE SEQUENCE [LARGE SCALE GENOMIC DNA]</scope>
    <source>
        <strain evidence="15 16">DSM 19663</strain>
    </source>
</reference>
<evidence type="ECO:0000256" key="2">
    <source>
        <dbReference type="ARBA" id="ARBA00004950"/>
    </source>
</evidence>
<name>A0A839EC80_9MICO</name>
<dbReference type="Pfam" id="PF00890">
    <property type="entry name" value="FAD_binding_2"/>
    <property type="match status" value="1"/>
</dbReference>
<dbReference type="InterPro" id="IPR005288">
    <property type="entry name" value="NadB"/>
</dbReference>
<dbReference type="GO" id="GO:0008734">
    <property type="term" value="F:L-aspartate oxidase activity"/>
    <property type="evidence" value="ECO:0007669"/>
    <property type="project" value="UniProtKB-EC"/>
</dbReference>
<dbReference type="EC" id="1.4.3.16" evidence="4"/>
<dbReference type="Gene3D" id="3.90.700.10">
    <property type="entry name" value="Succinate dehydrogenase/fumarate reductase flavoprotein, catalytic domain"/>
    <property type="match status" value="1"/>
</dbReference>
<dbReference type="SUPFAM" id="SSF51905">
    <property type="entry name" value="FAD/NAD(P)-binding domain"/>
    <property type="match status" value="1"/>
</dbReference>
<evidence type="ECO:0000259" key="14">
    <source>
        <dbReference type="Pfam" id="PF02910"/>
    </source>
</evidence>
<evidence type="ECO:0000256" key="4">
    <source>
        <dbReference type="ARBA" id="ARBA00012173"/>
    </source>
</evidence>